<organism evidence="1">
    <name type="scientific">Rhizophagus irregularis (strain DAOM 181602 / DAOM 197198 / MUCL 43194)</name>
    <name type="common">Arbuscular mycorrhizal fungus</name>
    <name type="synonym">Glomus intraradices</name>
    <dbReference type="NCBI Taxonomy" id="747089"/>
    <lineage>
        <taxon>Eukaryota</taxon>
        <taxon>Fungi</taxon>
        <taxon>Fungi incertae sedis</taxon>
        <taxon>Mucoromycota</taxon>
        <taxon>Glomeromycotina</taxon>
        <taxon>Glomeromycetes</taxon>
        <taxon>Glomerales</taxon>
        <taxon>Glomeraceae</taxon>
        <taxon>Rhizophagus</taxon>
    </lineage>
</organism>
<gene>
    <name evidence="1" type="ORF">GLOINDRAFT_283038</name>
</gene>
<accession>U9SSI8</accession>
<reference evidence="1" key="1">
    <citation type="submission" date="2013-07" db="EMBL/GenBank/DDBJ databases">
        <title>The genome of an arbuscular mycorrhizal fungus provides insights into the evolution of the oldest plant symbiosis.</title>
        <authorList>
            <consortium name="DOE Joint Genome Institute"/>
            <person name="Tisserant E."/>
            <person name="Malbreil M."/>
            <person name="Kuo A."/>
            <person name="Kohler A."/>
            <person name="Symeonidi A."/>
            <person name="Balestrini R."/>
            <person name="Charron P."/>
            <person name="Duensing N."/>
            <person name="Frei-dit-Frey N."/>
            <person name="Gianinazzi-Pearson V."/>
            <person name="Gilbert B."/>
            <person name="Handa Y."/>
            <person name="Hijri M."/>
            <person name="Kaul R."/>
            <person name="Kawaguchi M."/>
            <person name="Krajinski F."/>
            <person name="Lammers P."/>
            <person name="Lapierre D."/>
            <person name="Masclaux F.G."/>
            <person name="Murat C."/>
            <person name="Morin E."/>
            <person name="Ndikumana S."/>
            <person name="Pagni M."/>
            <person name="Petitpierre D."/>
            <person name="Requena N."/>
            <person name="Rosikiewicz P."/>
            <person name="Riley R."/>
            <person name="Saito K."/>
            <person name="San Clemente H."/>
            <person name="Shapiro H."/>
            <person name="van Tuinen D."/>
            <person name="Becard G."/>
            <person name="Bonfante P."/>
            <person name="Paszkowski U."/>
            <person name="Shachar-Hill Y."/>
            <person name="Young J.P."/>
            <person name="Sanders I.R."/>
            <person name="Henrissat B."/>
            <person name="Rensing S.A."/>
            <person name="Grigoriev I.V."/>
            <person name="Corradi N."/>
            <person name="Roux C."/>
            <person name="Martin F."/>
        </authorList>
    </citation>
    <scope>NUCLEOTIDE SEQUENCE</scope>
    <source>
        <strain evidence="1">DAOM 197198</strain>
    </source>
</reference>
<proteinExistence type="predicted"/>
<evidence type="ECO:0000313" key="1">
    <source>
        <dbReference type="EMBL" id="ERZ98889.1"/>
    </source>
</evidence>
<dbReference type="EMBL" id="KI298426">
    <property type="protein sequence ID" value="ERZ98889.1"/>
    <property type="molecule type" value="Genomic_DNA"/>
</dbReference>
<name>U9SSI8_RHIID</name>
<dbReference type="HOGENOM" id="CLU_2886957_0_0_1"/>
<protein>
    <submittedName>
        <fullName evidence="1">Uncharacterized protein</fullName>
    </submittedName>
</protein>
<sequence length="63" mass="6933">MKLIKDIGVAGCFKGGICRAPTHIMAVPFPLLCIIIKTSYPCVYLINCANFTTTNTIIKIFHC</sequence>
<dbReference type="AlphaFoldDB" id="U9SSI8"/>